<keyword evidence="3" id="KW-1185">Reference proteome</keyword>
<evidence type="ECO:0000256" key="1">
    <source>
        <dbReference type="SAM" id="SignalP"/>
    </source>
</evidence>
<feature type="non-terminal residue" evidence="2">
    <location>
        <position position="1"/>
    </location>
</feature>
<dbReference type="Proteomes" id="UP001215598">
    <property type="component" value="Unassembled WGS sequence"/>
</dbReference>
<dbReference type="AlphaFoldDB" id="A0AAD7I3J7"/>
<proteinExistence type="predicted"/>
<accession>A0AAD7I3J7</accession>
<name>A0AAD7I3J7_9AGAR</name>
<dbReference type="EMBL" id="JARKIB010000137">
    <property type="protein sequence ID" value="KAJ7733699.1"/>
    <property type="molecule type" value="Genomic_DNA"/>
</dbReference>
<gene>
    <name evidence="2" type="ORF">B0H16DRAFT_1579452</name>
</gene>
<evidence type="ECO:0000313" key="3">
    <source>
        <dbReference type="Proteomes" id="UP001215598"/>
    </source>
</evidence>
<feature type="signal peptide" evidence="1">
    <location>
        <begin position="1"/>
        <end position="24"/>
    </location>
</feature>
<reference evidence="2" key="1">
    <citation type="submission" date="2023-03" db="EMBL/GenBank/DDBJ databases">
        <title>Massive genome expansion in bonnet fungi (Mycena s.s.) driven by repeated elements and novel gene families across ecological guilds.</title>
        <authorList>
            <consortium name="Lawrence Berkeley National Laboratory"/>
            <person name="Harder C.B."/>
            <person name="Miyauchi S."/>
            <person name="Viragh M."/>
            <person name="Kuo A."/>
            <person name="Thoen E."/>
            <person name="Andreopoulos B."/>
            <person name="Lu D."/>
            <person name="Skrede I."/>
            <person name="Drula E."/>
            <person name="Henrissat B."/>
            <person name="Morin E."/>
            <person name="Kohler A."/>
            <person name="Barry K."/>
            <person name="LaButti K."/>
            <person name="Morin E."/>
            <person name="Salamov A."/>
            <person name="Lipzen A."/>
            <person name="Mereny Z."/>
            <person name="Hegedus B."/>
            <person name="Baldrian P."/>
            <person name="Stursova M."/>
            <person name="Weitz H."/>
            <person name="Taylor A."/>
            <person name="Grigoriev I.V."/>
            <person name="Nagy L.G."/>
            <person name="Martin F."/>
            <person name="Kauserud H."/>
        </authorList>
    </citation>
    <scope>NUCLEOTIDE SEQUENCE</scope>
    <source>
        <strain evidence="2">CBHHK182m</strain>
    </source>
</reference>
<organism evidence="2 3">
    <name type="scientific">Mycena metata</name>
    <dbReference type="NCBI Taxonomy" id="1033252"/>
    <lineage>
        <taxon>Eukaryota</taxon>
        <taxon>Fungi</taxon>
        <taxon>Dikarya</taxon>
        <taxon>Basidiomycota</taxon>
        <taxon>Agaricomycotina</taxon>
        <taxon>Agaricomycetes</taxon>
        <taxon>Agaricomycetidae</taxon>
        <taxon>Agaricales</taxon>
        <taxon>Marasmiineae</taxon>
        <taxon>Mycenaceae</taxon>
        <taxon>Mycena</taxon>
    </lineage>
</organism>
<protein>
    <submittedName>
        <fullName evidence="2">Uncharacterized protein</fullName>
    </submittedName>
</protein>
<keyword evidence="1" id="KW-0732">Signal</keyword>
<evidence type="ECO:0000313" key="2">
    <source>
        <dbReference type="EMBL" id="KAJ7733699.1"/>
    </source>
</evidence>
<comment type="caution">
    <text evidence="2">The sequence shown here is derived from an EMBL/GenBank/DDBJ whole genome shotgun (WGS) entry which is preliminary data.</text>
</comment>
<sequence length="71" mass="7868">CRSRMHHLLPTGILLVTLRGDACTNRLRNTQVDPELSSTPSRGYFSFSRVRQTRAPNLLKASSVQPSAVSD</sequence>
<feature type="chain" id="PRO_5042091914" evidence="1">
    <location>
        <begin position="25"/>
        <end position="71"/>
    </location>
</feature>